<proteinExistence type="predicted"/>
<comment type="caution">
    <text evidence="2">The sequence shown here is derived from an EMBL/GenBank/DDBJ whole genome shotgun (WGS) entry which is preliminary data.</text>
</comment>
<dbReference type="EMBL" id="LAZR01031107">
    <property type="protein sequence ID" value="KKL54701.1"/>
    <property type="molecule type" value="Genomic_DNA"/>
</dbReference>
<feature type="transmembrane region" description="Helical" evidence="1">
    <location>
        <begin position="43"/>
        <end position="61"/>
    </location>
</feature>
<name>A0A0F9DLJ0_9ZZZZ</name>
<keyword evidence="1" id="KW-1133">Transmembrane helix</keyword>
<sequence length="68" mass="7709">KGSIDIVIFSEKDIKNINNVALFNQKKWSISLIGLPDKSFKSWIFSLNVLGIVFILSPLDLKAQMLRC</sequence>
<keyword evidence="1" id="KW-0812">Transmembrane</keyword>
<organism evidence="2">
    <name type="scientific">marine sediment metagenome</name>
    <dbReference type="NCBI Taxonomy" id="412755"/>
    <lineage>
        <taxon>unclassified sequences</taxon>
        <taxon>metagenomes</taxon>
        <taxon>ecological metagenomes</taxon>
    </lineage>
</organism>
<accession>A0A0F9DLJ0</accession>
<keyword evidence="1" id="KW-0472">Membrane</keyword>
<gene>
    <name evidence="2" type="ORF">LCGC14_2262770</name>
</gene>
<protein>
    <submittedName>
        <fullName evidence="2">Uncharacterized protein</fullName>
    </submittedName>
</protein>
<evidence type="ECO:0000256" key="1">
    <source>
        <dbReference type="SAM" id="Phobius"/>
    </source>
</evidence>
<evidence type="ECO:0000313" key="2">
    <source>
        <dbReference type="EMBL" id="KKL54701.1"/>
    </source>
</evidence>
<reference evidence="2" key="1">
    <citation type="journal article" date="2015" name="Nature">
        <title>Complex archaea that bridge the gap between prokaryotes and eukaryotes.</title>
        <authorList>
            <person name="Spang A."/>
            <person name="Saw J.H."/>
            <person name="Jorgensen S.L."/>
            <person name="Zaremba-Niedzwiedzka K."/>
            <person name="Martijn J."/>
            <person name="Lind A.E."/>
            <person name="van Eijk R."/>
            <person name="Schleper C."/>
            <person name="Guy L."/>
            <person name="Ettema T.J."/>
        </authorList>
    </citation>
    <scope>NUCLEOTIDE SEQUENCE</scope>
</reference>
<dbReference type="AlphaFoldDB" id="A0A0F9DLJ0"/>
<feature type="non-terminal residue" evidence="2">
    <location>
        <position position="1"/>
    </location>
</feature>